<proteinExistence type="predicted"/>
<name>A0A8I3A5A6_9AGAM</name>
<evidence type="ECO:0000256" key="1">
    <source>
        <dbReference type="SAM" id="MobiDB-lite"/>
    </source>
</evidence>
<feature type="compositionally biased region" description="Acidic residues" evidence="1">
    <location>
        <begin position="1"/>
        <end position="16"/>
    </location>
</feature>
<dbReference type="AlphaFoldDB" id="A0A8I3A5A6"/>
<feature type="region of interest" description="Disordered" evidence="1">
    <location>
        <begin position="1"/>
        <end position="26"/>
    </location>
</feature>
<sequence>MALTVDDFELADEPYNDTDPGQENPHQFVSMLPAEIRNSLHITVGTLNVDVLSYEAKGLVETWRRGMRSGIGSLELEGLSAKDRISG</sequence>
<protein>
    <submittedName>
        <fullName evidence="2">Uncharacterized protein</fullName>
    </submittedName>
</protein>
<comment type="caution">
    <text evidence="2">The sequence shown here is derived from an EMBL/GenBank/DDBJ whole genome shotgun (WGS) entry which is preliminary data.</text>
</comment>
<dbReference type="EMBL" id="JAGFBS010000043">
    <property type="protein sequence ID" value="KAG6370878.1"/>
    <property type="molecule type" value="Genomic_DNA"/>
</dbReference>
<reference evidence="2" key="1">
    <citation type="submission" date="2021-03" db="EMBL/GenBank/DDBJ databases">
        <title>Evolutionary innovations through gain and loss of genes in the ectomycorrhizal Boletales.</title>
        <authorList>
            <person name="Wu G."/>
            <person name="Miyauchi S."/>
            <person name="Morin E."/>
            <person name="Yang Z.-L."/>
            <person name="Xu J."/>
            <person name="Martin F.M."/>
        </authorList>
    </citation>
    <scope>NUCLEOTIDE SEQUENCE</scope>
    <source>
        <strain evidence="2">BR01</strain>
    </source>
</reference>
<dbReference type="Proteomes" id="UP000683000">
    <property type="component" value="Unassembled WGS sequence"/>
</dbReference>
<accession>A0A8I3A5A6</accession>
<gene>
    <name evidence="2" type="ORF">JVT61DRAFT_10900</name>
</gene>
<organism evidence="2 3">
    <name type="scientific">Boletus reticuloceps</name>
    <dbReference type="NCBI Taxonomy" id="495285"/>
    <lineage>
        <taxon>Eukaryota</taxon>
        <taxon>Fungi</taxon>
        <taxon>Dikarya</taxon>
        <taxon>Basidiomycota</taxon>
        <taxon>Agaricomycotina</taxon>
        <taxon>Agaricomycetes</taxon>
        <taxon>Agaricomycetidae</taxon>
        <taxon>Boletales</taxon>
        <taxon>Boletineae</taxon>
        <taxon>Boletaceae</taxon>
        <taxon>Boletoideae</taxon>
        <taxon>Boletus</taxon>
    </lineage>
</organism>
<evidence type="ECO:0000313" key="2">
    <source>
        <dbReference type="EMBL" id="KAG6370878.1"/>
    </source>
</evidence>
<dbReference type="OrthoDB" id="3265241at2759"/>
<keyword evidence="3" id="KW-1185">Reference proteome</keyword>
<evidence type="ECO:0000313" key="3">
    <source>
        <dbReference type="Proteomes" id="UP000683000"/>
    </source>
</evidence>